<protein>
    <submittedName>
        <fullName evidence="2">Membrane protein</fullName>
    </submittedName>
</protein>
<dbReference type="InterPro" id="IPR013901">
    <property type="entry name" value="Anthrone_oxy"/>
</dbReference>
<reference evidence="2" key="2">
    <citation type="submission" date="2020-09" db="EMBL/GenBank/DDBJ databases">
        <authorList>
            <person name="Sun Q."/>
            <person name="Zhou Y."/>
        </authorList>
    </citation>
    <scope>NUCLEOTIDE SEQUENCE</scope>
    <source>
        <strain evidence="2">CGMCC 1.12919</strain>
    </source>
</reference>
<accession>A0A916XB47</accession>
<feature type="transmembrane region" description="Helical" evidence="1">
    <location>
        <begin position="58"/>
        <end position="80"/>
    </location>
</feature>
<feature type="transmembrane region" description="Helical" evidence="1">
    <location>
        <begin position="6"/>
        <end position="27"/>
    </location>
</feature>
<dbReference type="Pfam" id="PF08592">
    <property type="entry name" value="Anthrone_oxy"/>
    <property type="match status" value="1"/>
</dbReference>
<comment type="caution">
    <text evidence="2">The sequence shown here is derived from an EMBL/GenBank/DDBJ whole genome shotgun (WGS) entry which is preliminary data.</text>
</comment>
<dbReference type="Proteomes" id="UP000637002">
    <property type="component" value="Unassembled WGS sequence"/>
</dbReference>
<dbReference type="RefSeq" id="WP_188608899.1">
    <property type="nucleotide sequence ID" value="NZ_BMGG01000003.1"/>
</dbReference>
<keyword evidence="3" id="KW-1185">Reference proteome</keyword>
<feature type="transmembrane region" description="Helical" evidence="1">
    <location>
        <begin position="86"/>
        <end position="107"/>
    </location>
</feature>
<keyword evidence="1" id="KW-1133">Transmembrane helix</keyword>
<gene>
    <name evidence="2" type="ORF">GCM10010994_18820</name>
</gene>
<dbReference type="EMBL" id="BMGG01000003">
    <property type="protein sequence ID" value="GGC60427.1"/>
    <property type="molecule type" value="Genomic_DNA"/>
</dbReference>
<evidence type="ECO:0000256" key="1">
    <source>
        <dbReference type="SAM" id="Phobius"/>
    </source>
</evidence>
<evidence type="ECO:0000313" key="2">
    <source>
        <dbReference type="EMBL" id="GGC60427.1"/>
    </source>
</evidence>
<evidence type="ECO:0000313" key="3">
    <source>
        <dbReference type="Proteomes" id="UP000637002"/>
    </source>
</evidence>
<proteinExistence type="predicted"/>
<keyword evidence="1" id="KW-0472">Membrane</keyword>
<dbReference type="AlphaFoldDB" id="A0A916XB47"/>
<keyword evidence="1" id="KW-0812">Transmembrane</keyword>
<reference evidence="2" key="1">
    <citation type="journal article" date="2014" name="Int. J. Syst. Evol. Microbiol.">
        <title>Complete genome sequence of Corynebacterium casei LMG S-19264T (=DSM 44701T), isolated from a smear-ripened cheese.</title>
        <authorList>
            <consortium name="US DOE Joint Genome Institute (JGI-PGF)"/>
            <person name="Walter F."/>
            <person name="Albersmeier A."/>
            <person name="Kalinowski J."/>
            <person name="Ruckert C."/>
        </authorList>
    </citation>
    <scope>NUCLEOTIDE SEQUENCE</scope>
    <source>
        <strain evidence="2">CGMCC 1.12919</strain>
    </source>
</reference>
<sequence length="158" mass="16630">MLDRLFVPLVFIAAIGTGVVGGVFYAFSTFVMTALGRLPPVQGAAAMKTINITVINPLFMTAFFGTALICLALAAASFAWPSVTTARLVLAAALLYLVGCIGVTVLANVPLNDRLAAVAQAEEAAVWARYLDVWTLWNHVRTAASILAGALFIMALTV</sequence>
<name>A0A916XB47_9HYPH</name>
<organism evidence="2 3">
    <name type="scientific">Chelatococcus reniformis</name>
    <dbReference type="NCBI Taxonomy" id="1494448"/>
    <lineage>
        <taxon>Bacteria</taxon>
        <taxon>Pseudomonadati</taxon>
        <taxon>Pseudomonadota</taxon>
        <taxon>Alphaproteobacteria</taxon>
        <taxon>Hyphomicrobiales</taxon>
        <taxon>Chelatococcaceae</taxon>
        <taxon>Chelatococcus</taxon>
    </lineage>
</organism>